<proteinExistence type="predicted"/>
<evidence type="ECO:0000313" key="2">
    <source>
        <dbReference type="EMBL" id="KAJ7199055.1"/>
    </source>
</evidence>
<keyword evidence="3" id="KW-1185">Reference proteome</keyword>
<dbReference type="SUPFAM" id="SSF53098">
    <property type="entry name" value="Ribonuclease H-like"/>
    <property type="match status" value="1"/>
</dbReference>
<reference evidence="2" key="1">
    <citation type="submission" date="2023-03" db="EMBL/GenBank/DDBJ databases">
        <title>Massive genome expansion in bonnet fungi (Mycena s.s.) driven by repeated elements and novel gene families across ecological guilds.</title>
        <authorList>
            <consortium name="Lawrence Berkeley National Laboratory"/>
            <person name="Harder C.B."/>
            <person name="Miyauchi S."/>
            <person name="Viragh M."/>
            <person name="Kuo A."/>
            <person name="Thoen E."/>
            <person name="Andreopoulos B."/>
            <person name="Lu D."/>
            <person name="Skrede I."/>
            <person name="Drula E."/>
            <person name="Henrissat B."/>
            <person name="Morin E."/>
            <person name="Kohler A."/>
            <person name="Barry K."/>
            <person name="LaButti K."/>
            <person name="Morin E."/>
            <person name="Salamov A."/>
            <person name="Lipzen A."/>
            <person name="Mereny Z."/>
            <person name="Hegedus B."/>
            <person name="Baldrian P."/>
            <person name="Stursova M."/>
            <person name="Weitz H."/>
            <person name="Taylor A."/>
            <person name="Grigoriev I.V."/>
            <person name="Nagy L.G."/>
            <person name="Martin F."/>
            <person name="Kauserud H."/>
        </authorList>
    </citation>
    <scope>NUCLEOTIDE SEQUENCE</scope>
    <source>
        <strain evidence="2">9144</strain>
    </source>
</reference>
<evidence type="ECO:0000256" key="1">
    <source>
        <dbReference type="SAM" id="MobiDB-lite"/>
    </source>
</evidence>
<dbReference type="InterPro" id="IPR012337">
    <property type="entry name" value="RNaseH-like_sf"/>
</dbReference>
<sequence>MARLKHSPRLSNAAEIKSQHVFPHPAFALHILAALALPLHSSLPAQLAALHEAPALNLPATSNNEDEEFAPLDTLHARPRTRFRETAAARGSSAGAGPSNTNAGNSSDPPRSHTPPVPLNPASLFDSPNSCSFVPPTTPARAAAHHFAQRTHDVQSMATPGPQTRNLRDDAGAWSDGDVSDDDFAPIQETSVPAERVFSSSAQTDTKRRNHIGPVLMEALQMLKFTFKKARLDFMEEFRAAPECESEEDFLRILAAAVDEEKREATRREIREDTDLVDGRYFDMPEDETR</sequence>
<comment type="caution">
    <text evidence="2">The sequence shown here is derived from an EMBL/GenBank/DDBJ whole genome shotgun (WGS) entry which is preliminary data.</text>
</comment>
<gene>
    <name evidence="2" type="ORF">GGX14DRAFT_573135</name>
</gene>
<organism evidence="2 3">
    <name type="scientific">Mycena pura</name>
    <dbReference type="NCBI Taxonomy" id="153505"/>
    <lineage>
        <taxon>Eukaryota</taxon>
        <taxon>Fungi</taxon>
        <taxon>Dikarya</taxon>
        <taxon>Basidiomycota</taxon>
        <taxon>Agaricomycotina</taxon>
        <taxon>Agaricomycetes</taxon>
        <taxon>Agaricomycetidae</taxon>
        <taxon>Agaricales</taxon>
        <taxon>Marasmiineae</taxon>
        <taxon>Mycenaceae</taxon>
        <taxon>Mycena</taxon>
    </lineage>
</organism>
<protein>
    <submittedName>
        <fullName evidence="2">Uncharacterized protein</fullName>
    </submittedName>
</protein>
<feature type="compositionally biased region" description="Polar residues" evidence="1">
    <location>
        <begin position="100"/>
        <end position="109"/>
    </location>
</feature>
<dbReference type="Proteomes" id="UP001219525">
    <property type="component" value="Unassembled WGS sequence"/>
</dbReference>
<name>A0AAD6UZN5_9AGAR</name>
<accession>A0AAD6UZN5</accession>
<dbReference type="AlphaFoldDB" id="A0AAD6UZN5"/>
<dbReference type="EMBL" id="JARJCW010000070">
    <property type="protein sequence ID" value="KAJ7199055.1"/>
    <property type="molecule type" value="Genomic_DNA"/>
</dbReference>
<feature type="region of interest" description="Disordered" evidence="1">
    <location>
        <begin position="59"/>
        <end position="123"/>
    </location>
</feature>
<feature type="compositionally biased region" description="Low complexity" evidence="1">
    <location>
        <begin position="88"/>
        <end position="99"/>
    </location>
</feature>
<evidence type="ECO:0000313" key="3">
    <source>
        <dbReference type="Proteomes" id="UP001219525"/>
    </source>
</evidence>